<organism evidence="2 3">
    <name type="scientific">Cryobacterium sandaracinum</name>
    <dbReference type="NCBI Taxonomy" id="1259247"/>
    <lineage>
        <taxon>Bacteria</taxon>
        <taxon>Bacillati</taxon>
        <taxon>Actinomycetota</taxon>
        <taxon>Actinomycetes</taxon>
        <taxon>Micrococcales</taxon>
        <taxon>Microbacteriaceae</taxon>
        <taxon>Cryobacterium</taxon>
    </lineage>
</organism>
<protein>
    <recommendedName>
        <fullName evidence="4">Transposase</fullName>
    </recommendedName>
</protein>
<proteinExistence type="predicted"/>
<name>A0ABY2JI08_9MICO</name>
<evidence type="ECO:0000313" key="3">
    <source>
        <dbReference type="Proteomes" id="UP000297851"/>
    </source>
</evidence>
<comment type="caution">
    <text evidence="2">The sequence shown here is derived from an EMBL/GenBank/DDBJ whole genome shotgun (WGS) entry which is preliminary data.</text>
</comment>
<evidence type="ECO:0000313" key="2">
    <source>
        <dbReference type="EMBL" id="TFD06279.1"/>
    </source>
</evidence>
<evidence type="ECO:0008006" key="4">
    <source>
        <dbReference type="Google" id="ProtNLM"/>
    </source>
</evidence>
<evidence type="ECO:0000256" key="1">
    <source>
        <dbReference type="SAM" id="MobiDB-lite"/>
    </source>
</evidence>
<sequence length="121" mass="13024">MHQHATNLPRITGALSKYTNLLEEPPDHASGRSRGGLTTKIHQLCDGKMWPLVVLLRTGQGFANAHGDYGFAQRRPDRPGTGPHSTRPGAGRQGLLGQSAPGHAAKTQYPGRHFGTLRPDS</sequence>
<dbReference type="EMBL" id="SOGO01000009">
    <property type="protein sequence ID" value="TFD06279.1"/>
    <property type="molecule type" value="Genomic_DNA"/>
</dbReference>
<reference evidence="2 3" key="1">
    <citation type="submission" date="2019-03" db="EMBL/GenBank/DDBJ databases">
        <title>Genomics of glacier-inhabiting Cryobacterium strains.</title>
        <authorList>
            <person name="Liu Q."/>
            <person name="Xin Y.-H."/>
        </authorList>
    </citation>
    <scope>NUCLEOTIDE SEQUENCE [LARGE SCALE GENOMIC DNA]</scope>
    <source>
        <strain evidence="2 3">TMT2-16</strain>
    </source>
</reference>
<dbReference type="Proteomes" id="UP000297851">
    <property type="component" value="Unassembled WGS sequence"/>
</dbReference>
<accession>A0ABY2JI08</accession>
<feature type="region of interest" description="Disordered" evidence="1">
    <location>
        <begin position="65"/>
        <end position="121"/>
    </location>
</feature>
<gene>
    <name evidence="2" type="ORF">E3T25_02865</name>
</gene>
<keyword evidence="3" id="KW-1185">Reference proteome</keyword>